<dbReference type="EMBL" id="FUKW01000126">
    <property type="protein sequence ID" value="SJN40961.1"/>
    <property type="molecule type" value="Genomic_DNA"/>
</dbReference>
<comment type="function">
    <text evidence="2">Antitoxin component of a type II toxin-antitoxin (TA) system.</text>
</comment>
<dbReference type="Pfam" id="PF02604">
    <property type="entry name" value="PhdYeFM_antitox"/>
    <property type="match status" value="1"/>
</dbReference>
<accession>A0A1R4K958</accession>
<comment type="similarity">
    <text evidence="1 2">Belongs to the phD/YefM antitoxin family.</text>
</comment>
<evidence type="ECO:0000313" key="4">
    <source>
        <dbReference type="Proteomes" id="UP000195611"/>
    </source>
</evidence>
<evidence type="ECO:0000256" key="2">
    <source>
        <dbReference type="RuleBase" id="RU362080"/>
    </source>
</evidence>
<dbReference type="InterPro" id="IPR006442">
    <property type="entry name" value="Antitoxin_Phd/YefM"/>
</dbReference>
<evidence type="ECO:0000313" key="3">
    <source>
        <dbReference type="EMBL" id="SJN40961.1"/>
    </source>
</evidence>
<dbReference type="Gene3D" id="3.40.1620.10">
    <property type="entry name" value="YefM-like domain"/>
    <property type="match status" value="1"/>
</dbReference>
<organism evidence="3 4">
    <name type="scientific">Marinilactibacillus psychrotolerans 42ea</name>
    <dbReference type="NCBI Taxonomy" id="1255609"/>
    <lineage>
        <taxon>Bacteria</taxon>
        <taxon>Bacillati</taxon>
        <taxon>Bacillota</taxon>
        <taxon>Bacilli</taxon>
        <taxon>Lactobacillales</taxon>
        <taxon>Carnobacteriaceae</taxon>
        <taxon>Marinilactibacillus</taxon>
    </lineage>
</organism>
<dbReference type="Proteomes" id="UP000195611">
    <property type="component" value="Unassembled WGS sequence"/>
</dbReference>
<dbReference type="AlphaFoldDB" id="A0A1R4K958"/>
<evidence type="ECO:0000256" key="1">
    <source>
        <dbReference type="ARBA" id="ARBA00009981"/>
    </source>
</evidence>
<dbReference type="NCBIfam" id="TIGR01552">
    <property type="entry name" value="phd_fam"/>
    <property type="match status" value="1"/>
</dbReference>
<dbReference type="InterPro" id="IPR036165">
    <property type="entry name" value="YefM-like_sf"/>
</dbReference>
<name>A0A1R4K958_9LACT</name>
<dbReference type="SUPFAM" id="SSF143120">
    <property type="entry name" value="YefM-like"/>
    <property type="match status" value="1"/>
</dbReference>
<reference evidence="3 4" key="1">
    <citation type="submission" date="2017-02" db="EMBL/GenBank/DDBJ databases">
        <authorList>
            <person name="Peterson S.W."/>
        </authorList>
    </citation>
    <scope>NUCLEOTIDE SEQUENCE [LARGE SCALE GENOMIC DNA]</scope>
    <source>
        <strain evidence="3 4">42ea</strain>
    </source>
</reference>
<dbReference type="RefSeq" id="WP_087059331.1">
    <property type="nucleotide sequence ID" value="NZ_FUKW01000126.1"/>
</dbReference>
<protein>
    <recommendedName>
        <fullName evidence="2">Antitoxin</fullName>
    </recommendedName>
</protein>
<sequence length="56" mass="6247">MLKTIGETKSITQTKSELSKIIKSVNKTGEPVFILNHNNPEAVIISNKEYSSEVRT</sequence>
<proteinExistence type="inferred from homology"/>
<gene>
    <name evidence="3" type="ORF">FM115_08715</name>
</gene>